<evidence type="ECO:0000256" key="5">
    <source>
        <dbReference type="SAM" id="MobiDB-lite"/>
    </source>
</evidence>
<reference evidence="7 8" key="1">
    <citation type="submission" date="2023-04" db="EMBL/GenBank/DDBJ databases">
        <title>Genomic diversity of scab-causing Streptomyces spp. in the province of Quebec, Canada.</title>
        <authorList>
            <person name="Biessy A."/>
            <person name="Cadieux M."/>
            <person name="Ciotola M."/>
            <person name="Filion M."/>
        </authorList>
    </citation>
    <scope>NUCLEOTIDE SEQUENCE [LARGE SCALE GENOMIC DNA]</scope>
    <source>
        <strain evidence="7 8">B21-103</strain>
    </source>
</reference>
<keyword evidence="8" id="KW-1185">Reference proteome</keyword>
<protein>
    <submittedName>
        <fullName evidence="7">ATP-binding cassette domain-containing protein</fullName>
    </submittedName>
</protein>
<feature type="domain" description="ABC transporter" evidence="6">
    <location>
        <begin position="9"/>
        <end position="256"/>
    </location>
</feature>
<dbReference type="Pfam" id="PF08352">
    <property type="entry name" value="oligo_HPY"/>
    <property type="match status" value="1"/>
</dbReference>
<accession>A0ABU8A8A6</accession>
<feature type="compositionally biased region" description="Basic and acidic residues" evidence="5">
    <location>
        <begin position="288"/>
        <end position="299"/>
    </location>
</feature>
<dbReference type="PANTHER" id="PTHR43776:SF7">
    <property type="entry name" value="D,D-DIPEPTIDE TRANSPORT ATP-BINDING PROTEIN DDPF-RELATED"/>
    <property type="match status" value="1"/>
</dbReference>
<evidence type="ECO:0000256" key="1">
    <source>
        <dbReference type="ARBA" id="ARBA00005417"/>
    </source>
</evidence>
<keyword evidence="3" id="KW-0547">Nucleotide-binding</keyword>
<dbReference type="InterPro" id="IPR003439">
    <property type="entry name" value="ABC_transporter-like_ATP-bd"/>
</dbReference>
<dbReference type="PROSITE" id="PS00211">
    <property type="entry name" value="ABC_TRANSPORTER_1"/>
    <property type="match status" value="1"/>
</dbReference>
<dbReference type="Pfam" id="PF00005">
    <property type="entry name" value="ABC_tran"/>
    <property type="match status" value="1"/>
</dbReference>
<dbReference type="CDD" id="cd03257">
    <property type="entry name" value="ABC_NikE_OppD_transporters"/>
    <property type="match status" value="1"/>
</dbReference>
<evidence type="ECO:0000313" key="7">
    <source>
        <dbReference type="EMBL" id="MEH0562454.1"/>
    </source>
</evidence>
<dbReference type="InterPro" id="IPR013563">
    <property type="entry name" value="Oligopep_ABC_C"/>
</dbReference>
<keyword evidence="4 7" id="KW-0067">ATP-binding</keyword>
<dbReference type="SMART" id="SM00382">
    <property type="entry name" value="AAA"/>
    <property type="match status" value="1"/>
</dbReference>
<evidence type="ECO:0000259" key="6">
    <source>
        <dbReference type="PROSITE" id="PS50893"/>
    </source>
</evidence>
<dbReference type="InterPro" id="IPR017871">
    <property type="entry name" value="ABC_transporter-like_CS"/>
</dbReference>
<comment type="caution">
    <text evidence="7">The sequence shown here is derived from an EMBL/GenBank/DDBJ whole genome shotgun (WGS) entry which is preliminary data.</text>
</comment>
<dbReference type="PROSITE" id="PS50893">
    <property type="entry name" value="ABC_TRANSPORTER_2"/>
    <property type="match status" value="1"/>
</dbReference>
<gene>
    <name evidence="7" type="ORF">QBA37_24910</name>
</gene>
<evidence type="ECO:0000256" key="2">
    <source>
        <dbReference type="ARBA" id="ARBA00022448"/>
    </source>
</evidence>
<dbReference type="PANTHER" id="PTHR43776">
    <property type="entry name" value="TRANSPORT ATP-BINDING PROTEIN"/>
    <property type="match status" value="1"/>
</dbReference>
<dbReference type="EMBL" id="JARUMK010000001">
    <property type="protein sequence ID" value="MEH0562454.1"/>
    <property type="molecule type" value="Genomic_DNA"/>
</dbReference>
<dbReference type="SUPFAM" id="SSF52540">
    <property type="entry name" value="P-loop containing nucleoside triphosphate hydrolases"/>
    <property type="match status" value="1"/>
</dbReference>
<name>A0ABU8A8A6_9ACTN</name>
<sequence length="314" mass="33911">MTATAPPLLELDALRKEFGGRPGSVAVDDVSLTVHEGETLALVGESGCGKTTLTRLLLRLLEPTSGTVRFDGTDLFALDAAALRGVRREMQVVLQDPYSSMNPRLRIVDIVAEPLVTHDPRARGRRGRAWTRQRVGELLEAVGLDDTILDRYPHEFSGGQRQRISIARAIGLEPRLVVLDEPTSALDVSVQARVLDLLAELQQRLGLTYVFVSHNLAVVRQVADRVAVMRRGALVEVGTAQQVFTAPAHPYTRQLLDAVPIPDPVKARRTRRAAQAGHEETAQAGDGKTGDGKTGDGKTGDGGTAPRPAHDVAR</sequence>
<keyword evidence="2" id="KW-0813">Transport</keyword>
<dbReference type="InterPro" id="IPR003593">
    <property type="entry name" value="AAA+_ATPase"/>
</dbReference>
<dbReference type="InterPro" id="IPR050319">
    <property type="entry name" value="ABC_transp_ATP-bind"/>
</dbReference>
<dbReference type="InterPro" id="IPR027417">
    <property type="entry name" value="P-loop_NTPase"/>
</dbReference>
<evidence type="ECO:0000313" key="8">
    <source>
        <dbReference type="Proteomes" id="UP001382181"/>
    </source>
</evidence>
<proteinExistence type="inferred from homology"/>
<dbReference type="RefSeq" id="WP_319228796.1">
    <property type="nucleotide sequence ID" value="NZ_JARUMK010000001.1"/>
</dbReference>
<evidence type="ECO:0000256" key="3">
    <source>
        <dbReference type="ARBA" id="ARBA00022741"/>
    </source>
</evidence>
<comment type="similarity">
    <text evidence="1">Belongs to the ABC transporter superfamily.</text>
</comment>
<feature type="region of interest" description="Disordered" evidence="5">
    <location>
        <begin position="262"/>
        <end position="314"/>
    </location>
</feature>
<dbReference type="GO" id="GO:0005524">
    <property type="term" value="F:ATP binding"/>
    <property type="evidence" value="ECO:0007669"/>
    <property type="project" value="UniProtKB-KW"/>
</dbReference>
<organism evidence="7 8">
    <name type="scientific">Streptomyces silvae</name>
    <dbReference type="NCBI Taxonomy" id="2803812"/>
    <lineage>
        <taxon>Bacteria</taxon>
        <taxon>Bacillati</taxon>
        <taxon>Actinomycetota</taxon>
        <taxon>Actinomycetes</taxon>
        <taxon>Kitasatosporales</taxon>
        <taxon>Streptomycetaceae</taxon>
        <taxon>Streptomyces</taxon>
    </lineage>
</organism>
<evidence type="ECO:0000256" key="4">
    <source>
        <dbReference type="ARBA" id="ARBA00022840"/>
    </source>
</evidence>
<dbReference type="Proteomes" id="UP001382181">
    <property type="component" value="Unassembled WGS sequence"/>
</dbReference>
<dbReference type="Gene3D" id="3.40.50.300">
    <property type="entry name" value="P-loop containing nucleotide triphosphate hydrolases"/>
    <property type="match status" value="1"/>
</dbReference>